<protein>
    <submittedName>
        <fullName evidence="2">Uncharacterized protein</fullName>
    </submittedName>
</protein>
<evidence type="ECO:0000313" key="3">
    <source>
        <dbReference type="Proteomes" id="UP000075901"/>
    </source>
</evidence>
<dbReference type="Proteomes" id="UP000075901">
    <property type="component" value="Unassembled WGS sequence"/>
</dbReference>
<dbReference type="PANTHER" id="PTHR21112:SF0">
    <property type="entry name" value="CHEMOSENSORY PROTEIN A 29A-RELATED"/>
    <property type="match status" value="1"/>
</dbReference>
<dbReference type="PANTHER" id="PTHR21112">
    <property type="entry name" value="CHEMOSENSORY PROTEIN A 29A-RELATED"/>
    <property type="match status" value="1"/>
</dbReference>
<keyword evidence="1" id="KW-0732">Signal</keyword>
<keyword evidence="3" id="KW-1185">Reference proteome</keyword>
<evidence type="ECO:0000313" key="2">
    <source>
        <dbReference type="EnsemblMetazoa" id="AMAM003571-PA"/>
    </source>
</evidence>
<accession>A0A182SBP8</accession>
<dbReference type="EnsemblMetazoa" id="AMAM003571-RA">
    <property type="protein sequence ID" value="AMAM003571-PA"/>
    <property type="gene ID" value="AMAM003571"/>
</dbReference>
<evidence type="ECO:0000256" key="1">
    <source>
        <dbReference type="SAM" id="SignalP"/>
    </source>
</evidence>
<organism evidence="2 3">
    <name type="scientific">Anopheles maculatus</name>
    <dbReference type="NCBI Taxonomy" id="74869"/>
    <lineage>
        <taxon>Eukaryota</taxon>
        <taxon>Metazoa</taxon>
        <taxon>Ecdysozoa</taxon>
        <taxon>Arthropoda</taxon>
        <taxon>Hexapoda</taxon>
        <taxon>Insecta</taxon>
        <taxon>Pterygota</taxon>
        <taxon>Neoptera</taxon>
        <taxon>Endopterygota</taxon>
        <taxon>Diptera</taxon>
        <taxon>Nematocera</taxon>
        <taxon>Culicoidea</taxon>
        <taxon>Culicidae</taxon>
        <taxon>Anophelinae</taxon>
        <taxon>Anopheles</taxon>
        <taxon>Anopheles maculatus group</taxon>
    </lineage>
</organism>
<dbReference type="AlphaFoldDB" id="A0A182SBP8"/>
<feature type="chain" id="PRO_5008135648" evidence="1">
    <location>
        <begin position="23"/>
        <end position="181"/>
    </location>
</feature>
<reference evidence="3" key="1">
    <citation type="submission" date="2013-09" db="EMBL/GenBank/DDBJ databases">
        <title>The Genome Sequence of Anopheles maculatus species B.</title>
        <authorList>
            <consortium name="The Broad Institute Genomics Platform"/>
            <person name="Neafsey D.E."/>
            <person name="Besansky N."/>
            <person name="Howell P."/>
            <person name="Walton C."/>
            <person name="Young S.K."/>
            <person name="Zeng Q."/>
            <person name="Gargeya S."/>
            <person name="Fitzgerald M."/>
            <person name="Haas B."/>
            <person name="Abouelleil A."/>
            <person name="Allen A.W."/>
            <person name="Alvarado L."/>
            <person name="Arachchi H.M."/>
            <person name="Berlin A.M."/>
            <person name="Chapman S.B."/>
            <person name="Gainer-Dewar J."/>
            <person name="Goldberg J."/>
            <person name="Griggs A."/>
            <person name="Gujja S."/>
            <person name="Hansen M."/>
            <person name="Howarth C."/>
            <person name="Imamovic A."/>
            <person name="Ireland A."/>
            <person name="Larimer J."/>
            <person name="McCowan C."/>
            <person name="Murphy C."/>
            <person name="Pearson M."/>
            <person name="Poon T.W."/>
            <person name="Priest M."/>
            <person name="Roberts A."/>
            <person name="Saif S."/>
            <person name="Shea T."/>
            <person name="Sisk P."/>
            <person name="Sykes S."/>
            <person name="Wortman J."/>
            <person name="Nusbaum C."/>
            <person name="Birren B."/>
        </authorList>
    </citation>
    <scope>NUCLEOTIDE SEQUENCE [LARGE SCALE GENOMIC DNA]</scope>
    <source>
        <strain evidence="3">maculatus3</strain>
    </source>
</reference>
<reference evidence="2" key="2">
    <citation type="submission" date="2020-05" db="UniProtKB">
        <authorList>
            <consortium name="EnsemblMetazoa"/>
        </authorList>
    </citation>
    <scope>IDENTIFICATION</scope>
    <source>
        <strain evidence="2">maculatus3</strain>
    </source>
</reference>
<dbReference type="VEuPathDB" id="VectorBase:AMAM003571"/>
<proteinExistence type="predicted"/>
<name>A0A182SBP8_9DIPT</name>
<sequence length="181" mass="20826">MFGWQHCILLCLAAVCIQPALSIKASFERFEQFFGNEYLDFALRVRKYNRTAMTLNGTIFVNQALDNTILFATDVFLSRLGNQQFQHYPLHLPTGGLCDFFKHLHEEYESVIEDIVNVPLLDECPITPRAMHVVDKLFPVEVLPDTLSNGLWKMVISGTLNETIVIRYMMSVRLTDDYMSI</sequence>
<feature type="signal peptide" evidence="1">
    <location>
        <begin position="1"/>
        <end position="22"/>
    </location>
</feature>